<dbReference type="NCBIfam" id="NF033664">
    <property type="entry name" value="PACE_transport"/>
    <property type="match status" value="1"/>
</dbReference>
<evidence type="ECO:0000313" key="4">
    <source>
        <dbReference type="Proteomes" id="UP000217005"/>
    </source>
</evidence>
<dbReference type="InterPro" id="IPR058208">
    <property type="entry name" value="PACE"/>
</dbReference>
<dbReference type="NCBIfam" id="NF033665">
    <property type="entry name" value="PACE_efflu_PCE"/>
    <property type="match status" value="1"/>
</dbReference>
<proteinExistence type="predicted"/>
<protein>
    <recommendedName>
        <fullName evidence="2">Chlorhexidine efflux transporter domain-containing protein</fullName>
    </recommendedName>
</protein>
<evidence type="ECO:0000259" key="2">
    <source>
        <dbReference type="Pfam" id="PF05232"/>
    </source>
</evidence>
<feature type="transmembrane region" description="Helical" evidence="1">
    <location>
        <begin position="116"/>
        <end position="138"/>
    </location>
</feature>
<gene>
    <name evidence="3" type="ORF">CEG14_03600</name>
</gene>
<dbReference type="OrthoDB" id="1631120at2"/>
<dbReference type="AlphaFoldDB" id="A0A261SUL8"/>
<dbReference type="Proteomes" id="UP000217005">
    <property type="component" value="Unassembled WGS sequence"/>
</dbReference>
<keyword evidence="1" id="KW-0812">Transmembrane</keyword>
<feature type="transmembrane region" description="Helical" evidence="1">
    <location>
        <begin position="92"/>
        <end position="110"/>
    </location>
</feature>
<dbReference type="Pfam" id="PF05232">
    <property type="entry name" value="BTP"/>
    <property type="match status" value="2"/>
</dbReference>
<accession>A0A261SUL8</accession>
<dbReference type="InterPro" id="IPR007896">
    <property type="entry name" value="BTP_bacteria"/>
</dbReference>
<sequence>MIHPPDTAAVPPATPPRKTLTERFLHAFFFEVIAIVMSAPVAAWAMDKPVFDMGVLTGVIALIALFWNMVYNAGFERVERRFGLARTLPVRVVHACGFEVGLVLIVVPLAAGWLSIGWWAAFMLDLGFLMFYLPYAFFYNLAYDRLRALVGPRAGPAARLSRFSRAAPH</sequence>
<keyword evidence="1" id="KW-0472">Membrane</keyword>
<dbReference type="EMBL" id="NEVL01000001">
    <property type="protein sequence ID" value="OZI40855.1"/>
    <property type="molecule type" value="Genomic_DNA"/>
</dbReference>
<feature type="transmembrane region" description="Helical" evidence="1">
    <location>
        <begin position="51"/>
        <end position="71"/>
    </location>
</feature>
<comment type="caution">
    <text evidence="3">The sequence shown here is derived from an EMBL/GenBank/DDBJ whole genome shotgun (WGS) entry which is preliminary data.</text>
</comment>
<reference evidence="3 4" key="1">
    <citation type="submission" date="2017-05" db="EMBL/GenBank/DDBJ databases">
        <title>Complete and WGS of Bordetella genogroups.</title>
        <authorList>
            <person name="Spilker T."/>
            <person name="LiPuma J."/>
        </authorList>
    </citation>
    <scope>NUCLEOTIDE SEQUENCE [LARGE SCALE GENOMIC DNA]</scope>
    <source>
        <strain evidence="3 4">AU17610</strain>
    </source>
</reference>
<dbReference type="RefSeq" id="WP_094824969.1">
    <property type="nucleotide sequence ID" value="NZ_NEVL01000001.1"/>
</dbReference>
<feature type="transmembrane region" description="Helical" evidence="1">
    <location>
        <begin position="24"/>
        <end position="45"/>
    </location>
</feature>
<organism evidence="3 4">
    <name type="scientific">Bordetella genomosp. 1</name>
    <dbReference type="NCBI Taxonomy" id="1395607"/>
    <lineage>
        <taxon>Bacteria</taxon>
        <taxon>Pseudomonadati</taxon>
        <taxon>Pseudomonadota</taxon>
        <taxon>Betaproteobacteria</taxon>
        <taxon>Burkholderiales</taxon>
        <taxon>Alcaligenaceae</taxon>
        <taxon>Bordetella</taxon>
    </lineage>
</organism>
<feature type="domain" description="Chlorhexidine efflux transporter" evidence="2">
    <location>
        <begin position="86"/>
        <end position="148"/>
    </location>
</feature>
<keyword evidence="1" id="KW-1133">Transmembrane helix</keyword>
<evidence type="ECO:0000256" key="1">
    <source>
        <dbReference type="SAM" id="Phobius"/>
    </source>
</evidence>
<evidence type="ECO:0000313" key="3">
    <source>
        <dbReference type="EMBL" id="OZI40855.1"/>
    </source>
</evidence>
<name>A0A261SUL8_9BORD</name>
<feature type="domain" description="Chlorhexidine efflux transporter" evidence="2">
    <location>
        <begin position="18"/>
        <end position="81"/>
    </location>
</feature>